<organism evidence="1 2">
    <name type="scientific">Pristionchus pacificus</name>
    <name type="common">Parasitic nematode worm</name>
    <dbReference type="NCBI Taxonomy" id="54126"/>
    <lineage>
        <taxon>Eukaryota</taxon>
        <taxon>Metazoa</taxon>
        <taxon>Ecdysozoa</taxon>
        <taxon>Nematoda</taxon>
        <taxon>Chromadorea</taxon>
        <taxon>Rhabditida</taxon>
        <taxon>Rhabditina</taxon>
        <taxon>Diplogasteromorpha</taxon>
        <taxon>Diplogasteroidea</taxon>
        <taxon>Neodiplogasteridae</taxon>
        <taxon>Pristionchus</taxon>
    </lineage>
</organism>
<accession>A0A8R1UML0</accession>
<protein>
    <submittedName>
        <fullName evidence="1">Zinc finger protein</fullName>
    </submittedName>
</protein>
<dbReference type="GO" id="GO:0043161">
    <property type="term" value="P:proteasome-mediated ubiquitin-dependent protein catabolic process"/>
    <property type="evidence" value="ECO:0000318"/>
    <property type="project" value="GO_Central"/>
</dbReference>
<dbReference type="EnsemblMetazoa" id="PPA36055.1">
    <property type="protein sequence ID" value="PPA36055.1"/>
    <property type="gene ID" value="WBGene00274424"/>
</dbReference>
<dbReference type="PANTHER" id="PTHR12109">
    <property type="entry name" value="RING FINGER PROTEIN 141-RELATED"/>
    <property type="match status" value="1"/>
</dbReference>
<keyword evidence="2" id="KW-1185">Reference proteome</keyword>
<evidence type="ECO:0000313" key="2">
    <source>
        <dbReference type="Proteomes" id="UP000005239"/>
    </source>
</evidence>
<dbReference type="InterPro" id="IPR001841">
    <property type="entry name" value="Znf_RING"/>
</dbReference>
<name>A0A2A6BMI0_PRIPA</name>
<dbReference type="Proteomes" id="UP000005239">
    <property type="component" value="Unassembled WGS sequence"/>
</dbReference>
<accession>A0A2A6BMI0</accession>
<dbReference type="GO" id="GO:0012505">
    <property type="term" value="C:endomembrane system"/>
    <property type="evidence" value="ECO:0000318"/>
    <property type="project" value="GO_Central"/>
</dbReference>
<dbReference type="SUPFAM" id="SSF57850">
    <property type="entry name" value="RING/U-box"/>
    <property type="match status" value="2"/>
</dbReference>
<dbReference type="Pfam" id="PF13639">
    <property type="entry name" value="zf-RING_2"/>
    <property type="match status" value="2"/>
</dbReference>
<dbReference type="InterPro" id="IPR047126">
    <property type="entry name" value="RNF141-like"/>
</dbReference>
<dbReference type="PROSITE" id="PS50089">
    <property type="entry name" value="ZF_RING_2"/>
    <property type="match status" value="2"/>
</dbReference>
<evidence type="ECO:0000313" key="1">
    <source>
        <dbReference type="EnsemblMetazoa" id="PPA36055.1"/>
    </source>
</evidence>
<proteinExistence type="predicted"/>
<reference evidence="2" key="1">
    <citation type="journal article" date="2008" name="Nat. Genet.">
        <title>The Pristionchus pacificus genome provides a unique perspective on nematode lifestyle and parasitism.</title>
        <authorList>
            <person name="Dieterich C."/>
            <person name="Clifton S.W."/>
            <person name="Schuster L.N."/>
            <person name="Chinwalla A."/>
            <person name="Delehaunty K."/>
            <person name="Dinkelacker I."/>
            <person name="Fulton L."/>
            <person name="Fulton R."/>
            <person name="Godfrey J."/>
            <person name="Minx P."/>
            <person name="Mitreva M."/>
            <person name="Roeseler W."/>
            <person name="Tian H."/>
            <person name="Witte H."/>
            <person name="Yang S.P."/>
            <person name="Wilson R.K."/>
            <person name="Sommer R.J."/>
        </authorList>
    </citation>
    <scope>NUCLEOTIDE SEQUENCE [LARGE SCALE GENOMIC DNA]</scope>
    <source>
        <strain evidence="2">PS312</strain>
    </source>
</reference>
<dbReference type="SMART" id="SM00184">
    <property type="entry name" value="RING"/>
    <property type="match status" value="2"/>
</dbReference>
<dbReference type="GO" id="GO:0061630">
    <property type="term" value="F:ubiquitin protein ligase activity"/>
    <property type="evidence" value="ECO:0000318"/>
    <property type="project" value="GO_Central"/>
</dbReference>
<reference evidence="1" key="2">
    <citation type="submission" date="2022-06" db="UniProtKB">
        <authorList>
            <consortium name="EnsemblMetazoa"/>
        </authorList>
    </citation>
    <scope>IDENTIFICATION</scope>
    <source>
        <strain evidence="1">PS312</strain>
    </source>
</reference>
<dbReference type="AlphaFoldDB" id="A0A2A6BMI0"/>
<dbReference type="OrthoDB" id="290834at2759"/>
<gene>
    <name evidence="1" type="primary">WBGene00274424</name>
</gene>
<dbReference type="Gene3D" id="3.30.40.10">
    <property type="entry name" value="Zinc/RING finger domain, C3HC4 (zinc finger)"/>
    <property type="match status" value="2"/>
</dbReference>
<sequence length="395" mass="44581">MDNTRHTNNCELCYRDLTIKRTATLECSHVFHRSCFLSWCECGSSVGEKTAEMCPTCRVPCIGTARNMNNQLLPIIVGFGPTAQPSPFFLATSLNTKGANFDATLSSLLVVTAEWLVDASKDLEAGMASGQNAEYLMDIFEEINKIINRLKIIIQQLERYKQIQDSNILNAERIDEVYPQRNMEDIVKTADSLLTIVKSHEVTTNIVHKQETIIELEVSMNRYETLVKNLSDAVLKNSKQQGTENSIGPHDVTMDIMASTSDDEEVCSICLDALSTKRSLSLDKCLHKYHVTCGMRWFEEKLGIVCCVCREVSIRSYGKDGVDIPFTFPFERVPKGEDDMLTISSLHRDVIIDAFSILVEQKRSALKDGKLMEYVKDIEDEMKTLEKRIIHGDAQ</sequence>
<dbReference type="PANTHER" id="PTHR12109:SF5">
    <property type="entry name" value="RING-TYPE DOMAIN-CONTAINING PROTEIN"/>
    <property type="match status" value="1"/>
</dbReference>
<dbReference type="InterPro" id="IPR013083">
    <property type="entry name" value="Znf_RING/FYVE/PHD"/>
</dbReference>